<dbReference type="OMA" id="ITMINEM"/>
<dbReference type="KEGG" id="gtt:GUITHDRAFT_137762"/>
<keyword evidence="2" id="KW-0812">Transmembrane</keyword>
<feature type="domain" description="Potassium channel" evidence="3">
    <location>
        <begin position="888"/>
        <end position="957"/>
    </location>
</feature>
<protein>
    <recommendedName>
        <fullName evidence="3">Potassium channel domain-containing protein</fullName>
    </recommendedName>
</protein>
<feature type="transmembrane region" description="Helical" evidence="2">
    <location>
        <begin position="932"/>
        <end position="956"/>
    </location>
</feature>
<dbReference type="EMBL" id="JH992991">
    <property type="protein sequence ID" value="EKX47172.1"/>
    <property type="molecule type" value="Genomic_DNA"/>
</dbReference>
<reference evidence="4 6" key="1">
    <citation type="journal article" date="2012" name="Nature">
        <title>Algal genomes reveal evolutionary mosaicism and the fate of nucleomorphs.</title>
        <authorList>
            <consortium name="DOE Joint Genome Institute"/>
            <person name="Curtis B.A."/>
            <person name="Tanifuji G."/>
            <person name="Burki F."/>
            <person name="Gruber A."/>
            <person name="Irimia M."/>
            <person name="Maruyama S."/>
            <person name="Arias M.C."/>
            <person name="Ball S.G."/>
            <person name="Gile G.H."/>
            <person name="Hirakawa Y."/>
            <person name="Hopkins J.F."/>
            <person name="Kuo A."/>
            <person name="Rensing S.A."/>
            <person name="Schmutz J."/>
            <person name="Symeonidi A."/>
            <person name="Elias M."/>
            <person name="Eveleigh R.J."/>
            <person name="Herman E.K."/>
            <person name="Klute M.J."/>
            <person name="Nakayama T."/>
            <person name="Obornik M."/>
            <person name="Reyes-Prieto A."/>
            <person name="Armbrust E.V."/>
            <person name="Aves S.J."/>
            <person name="Beiko R.G."/>
            <person name="Coutinho P."/>
            <person name="Dacks J.B."/>
            <person name="Durnford D.G."/>
            <person name="Fast N.M."/>
            <person name="Green B.R."/>
            <person name="Grisdale C.J."/>
            <person name="Hempel F."/>
            <person name="Henrissat B."/>
            <person name="Hoppner M.P."/>
            <person name="Ishida K."/>
            <person name="Kim E."/>
            <person name="Koreny L."/>
            <person name="Kroth P.G."/>
            <person name="Liu Y."/>
            <person name="Malik S.B."/>
            <person name="Maier U.G."/>
            <person name="McRose D."/>
            <person name="Mock T."/>
            <person name="Neilson J.A."/>
            <person name="Onodera N.T."/>
            <person name="Poole A.M."/>
            <person name="Pritham E.J."/>
            <person name="Richards T.A."/>
            <person name="Rocap G."/>
            <person name="Roy S.W."/>
            <person name="Sarai C."/>
            <person name="Schaack S."/>
            <person name="Shirato S."/>
            <person name="Slamovits C.H."/>
            <person name="Spencer D.F."/>
            <person name="Suzuki S."/>
            <person name="Worden A.Z."/>
            <person name="Zauner S."/>
            <person name="Barry K."/>
            <person name="Bell C."/>
            <person name="Bharti A.K."/>
            <person name="Crow J.A."/>
            <person name="Grimwood J."/>
            <person name="Kramer R."/>
            <person name="Lindquist E."/>
            <person name="Lucas S."/>
            <person name="Salamov A."/>
            <person name="McFadden G.I."/>
            <person name="Lane C.E."/>
            <person name="Keeling P.J."/>
            <person name="Gray M.W."/>
            <person name="Grigoriev I.V."/>
            <person name="Archibald J.M."/>
        </authorList>
    </citation>
    <scope>NUCLEOTIDE SEQUENCE</scope>
    <source>
        <strain evidence="4 6">CCMP2712</strain>
    </source>
</reference>
<proteinExistence type="predicted"/>
<dbReference type="EnsemblProtists" id="EKX47172">
    <property type="protein sequence ID" value="EKX47172"/>
    <property type="gene ID" value="GUITHDRAFT_137762"/>
</dbReference>
<sequence length="1111" mass="125844">MPSVFYGKRMSTNAVSNAEGGDKEDDKSADRPRRMTWTAPRGVMSRLSTPFFPSNSAASAANGSNSSDDTVQVLSPRNHDLLVKENSFQDPNLPANDPFVETVQDDELQVESEDLDFELQRDSKKLERNRERRDSMMKLHSEVQEKLKALGVSRRGSRRQSLGEWSAGSGAGTAFVSDWRRSRDKVEVRMYWSNLNSAIFGFTGAIFACAQNELIIRGTDPQHVFVNTLKAINTILTCIAIGFLYRRFWLDELFSRILRHLRILHELDIHVPPSCILQDASFWAETLFILFHIPPFVTFEIPMMNWNNFLVYRAETLGAAINVLRVFLFWGCFREWVLGKLPRRHTVASFTRIQLNSAFTIKLLLNGRYAVHFIAILWLILLLISGYWFRAVELTACQFGTSKNPNCGNDNAKRWIIDFGAGSLSGQPNYFTKVNDPYLQNALWSMFQASTTVGFGDITSTTHAGRIVAAMTSVIGLVMVAMLTSSLMHRLQFSAEEESAMLMVAREKAWKNLSKHSATFLKAWLMARKGIAKKNKKDSLFQLKQIFKTTKNAANVHTEDCMAEKSKLDLIVAKTKRLCEISDVLKCRIFPLECNRPQCQEEIEELLMETEAKTQTKPQHHRLRRRSSAVQMQRKLSSLIAIMKDFMPAKHDWKKNRKLVDDLLRRNRMLAALFGMLGTLFAIVENELVFAGLEPHTPAMDVMKGLSSLSTVGCLVFIYRIYWTQVLIRRLVKHLHHGAHFDYIISVSHVLDDPLLWVEMIVVGLHLPPFTTFELGSNTMGNYVLYQAETVFCSWNIIRVYLLWRVIADWMVSDIPSKHSIGSFTGVKFDTSFVLKRMLNSWSAIYYLAFLWTFVVFVGGYLFRNAEATACLFPNVKNVRCESETAKVWSINGDEYYKFNDMYFLNACWFIFTTITPGAGNGTIATTHFGRCVAAIAMLFGILLTSIAAAALGNLITFSSSEHTALGVLGRETARVRLHQCAVNIISLWWRRKRKAKLSRMQRGFDFHALRKEFVSSKEQVKRDVEDFGSRSEKIDAVANRVKHLDASLSKIAGSLLLRAKEDKEEGAGGRSSETPAAAAVLSLIKSTESSGSGKGLKRKVSFLHDEDTEK</sequence>
<feature type="transmembrane region" description="Helical" evidence="2">
    <location>
        <begin position="902"/>
        <end position="920"/>
    </location>
</feature>
<reference evidence="6" key="2">
    <citation type="submission" date="2012-11" db="EMBL/GenBank/DDBJ databases">
        <authorList>
            <person name="Kuo A."/>
            <person name="Curtis B.A."/>
            <person name="Tanifuji G."/>
            <person name="Burki F."/>
            <person name="Gruber A."/>
            <person name="Irimia M."/>
            <person name="Maruyama S."/>
            <person name="Arias M.C."/>
            <person name="Ball S.G."/>
            <person name="Gile G.H."/>
            <person name="Hirakawa Y."/>
            <person name="Hopkins J.F."/>
            <person name="Rensing S.A."/>
            <person name="Schmutz J."/>
            <person name="Symeonidi A."/>
            <person name="Elias M."/>
            <person name="Eveleigh R.J."/>
            <person name="Herman E.K."/>
            <person name="Klute M.J."/>
            <person name="Nakayama T."/>
            <person name="Obornik M."/>
            <person name="Reyes-Prieto A."/>
            <person name="Armbrust E.V."/>
            <person name="Aves S.J."/>
            <person name="Beiko R.G."/>
            <person name="Coutinho P."/>
            <person name="Dacks J.B."/>
            <person name="Durnford D.G."/>
            <person name="Fast N.M."/>
            <person name="Green B.R."/>
            <person name="Grisdale C."/>
            <person name="Hempe F."/>
            <person name="Henrissat B."/>
            <person name="Hoppner M.P."/>
            <person name="Ishida K.-I."/>
            <person name="Kim E."/>
            <person name="Koreny L."/>
            <person name="Kroth P.G."/>
            <person name="Liu Y."/>
            <person name="Malik S.-B."/>
            <person name="Maier U.G."/>
            <person name="McRose D."/>
            <person name="Mock T."/>
            <person name="Neilson J.A."/>
            <person name="Onodera N.T."/>
            <person name="Poole A.M."/>
            <person name="Pritham E.J."/>
            <person name="Richards T.A."/>
            <person name="Rocap G."/>
            <person name="Roy S.W."/>
            <person name="Sarai C."/>
            <person name="Schaack S."/>
            <person name="Shirato S."/>
            <person name="Slamovits C.H."/>
            <person name="Spencer D.F."/>
            <person name="Suzuki S."/>
            <person name="Worden A.Z."/>
            <person name="Zauner S."/>
            <person name="Barry K."/>
            <person name="Bell C."/>
            <person name="Bharti A.K."/>
            <person name="Crow J.A."/>
            <person name="Grimwood J."/>
            <person name="Kramer R."/>
            <person name="Lindquist E."/>
            <person name="Lucas S."/>
            <person name="Salamov A."/>
            <person name="McFadden G.I."/>
            <person name="Lane C.E."/>
            <person name="Keeling P.J."/>
            <person name="Gray M.W."/>
            <person name="Grigoriev I.V."/>
            <person name="Archibald J.M."/>
        </authorList>
    </citation>
    <scope>NUCLEOTIDE SEQUENCE</scope>
    <source>
        <strain evidence="6">CCMP2712</strain>
    </source>
</reference>
<feature type="transmembrane region" description="Helical" evidence="2">
    <location>
        <begin position="705"/>
        <end position="723"/>
    </location>
</feature>
<dbReference type="Pfam" id="PF07885">
    <property type="entry name" value="Ion_trans_2"/>
    <property type="match status" value="2"/>
</dbReference>
<dbReference type="GO" id="GO:0016286">
    <property type="term" value="F:small conductance calcium-activated potassium channel activity"/>
    <property type="evidence" value="ECO:0007669"/>
    <property type="project" value="InterPro"/>
</dbReference>
<dbReference type="GeneID" id="17303812"/>
<evidence type="ECO:0000259" key="3">
    <source>
        <dbReference type="Pfam" id="PF07885"/>
    </source>
</evidence>
<evidence type="ECO:0000256" key="1">
    <source>
        <dbReference type="SAM" id="MobiDB-lite"/>
    </source>
</evidence>
<keyword evidence="2" id="KW-0472">Membrane</keyword>
<dbReference type="InterPro" id="IPR015449">
    <property type="entry name" value="K_chnl_Ca-activ_SK"/>
</dbReference>
<dbReference type="InterPro" id="IPR013099">
    <property type="entry name" value="K_chnl_dom"/>
</dbReference>
<dbReference type="RefSeq" id="XP_005834152.1">
    <property type="nucleotide sequence ID" value="XM_005834095.1"/>
</dbReference>
<feature type="region of interest" description="Disordered" evidence="1">
    <location>
        <begin position="1"/>
        <end position="50"/>
    </location>
</feature>
<accession>L1JFR9</accession>
<evidence type="ECO:0000256" key="2">
    <source>
        <dbReference type="SAM" id="Phobius"/>
    </source>
</evidence>
<dbReference type="HOGENOM" id="CLU_287501_0_0_1"/>
<name>L1JFR9_GUITC</name>
<feature type="transmembrane region" description="Helical" evidence="2">
    <location>
        <begin position="369"/>
        <end position="389"/>
    </location>
</feature>
<evidence type="ECO:0000313" key="4">
    <source>
        <dbReference type="EMBL" id="EKX47172.1"/>
    </source>
</evidence>
<feature type="compositionally biased region" description="Basic and acidic residues" evidence="1">
    <location>
        <begin position="20"/>
        <end position="33"/>
    </location>
</feature>
<dbReference type="OrthoDB" id="73653at2759"/>
<dbReference type="AlphaFoldDB" id="L1JFR9"/>
<feature type="domain" description="Potassium channel" evidence="3">
    <location>
        <begin position="441"/>
        <end position="491"/>
    </location>
</feature>
<evidence type="ECO:0000313" key="5">
    <source>
        <dbReference type="EnsemblProtists" id="EKX47172"/>
    </source>
</evidence>
<gene>
    <name evidence="4" type="ORF">GUITHDRAFT_137762</name>
</gene>
<organism evidence="4">
    <name type="scientific">Guillardia theta (strain CCMP2712)</name>
    <name type="common">Cryptophyte</name>
    <dbReference type="NCBI Taxonomy" id="905079"/>
    <lineage>
        <taxon>Eukaryota</taxon>
        <taxon>Cryptophyceae</taxon>
        <taxon>Pyrenomonadales</taxon>
        <taxon>Geminigeraceae</taxon>
        <taxon>Guillardia</taxon>
    </lineage>
</organism>
<reference evidence="5" key="3">
    <citation type="submission" date="2015-06" db="UniProtKB">
        <authorList>
            <consortium name="EnsemblProtists"/>
        </authorList>
    </citation>
    <scope>IDENTIFICATION</scope>
</reference>
<keyword evidence="2" id="KW-1133">Transmembrane helix</keyword>
<feature type="transmembrane region" description="Helical" evidence="2">
    <location>
        <begin position="670"/>
        <end position="693"/>
    </location>
</feature>
<feature type="transmembrane region" description="Helical" evidence="2">
    <location>
        <begin position="190"/>
        <end position="208"/>
    </location>
</feature>
<feature type="transmembrane region" description="Helical" evidence="2">
    <location>
        <begin position="844"/>
        <end position="863"/>
    </location>
</feature>
<dbReference type="SUPFAM" id="SSF81324">
    <property type="entry name" value="Voltage-gated potassium channels"/>
    <property type="match status" value="2"/>
</dbReference>
<dbReference type="GO" id="GO:0016020">
    <property type="term" value="C:membrane"/>
    <property type="evidence" value="ECO:0007669"/>
    <property type="project" value="InterPro"/>
</dbReference>
<feature type="region of interest" description="Disordered" evidence="1">
    <location>
        <begin position="1088"/>
        <end position="1111"/>
    </location>
</feature>
<dbReference type="Proteomes" id="UP000011087">
    <property type="component" value="Unassembled WGS sequence"/>
</dbReference>
<feature type="transmembrane region" description="Helical" evidence="2">
    <location>
        <begin position="464"/>
        <end position="484"/>
    </location>
</feature>
<dbReference type="Gene3D" id="1.10.287.70">
    <property type="match status" value="2"/>
</dbReference>
<dbReference type="PANTHER" id="PTHR10153">
    <property type="entry name" value="SMALL CONDUCTANCE CALCIUM-ACTIVATED POTASSIUM CHANNEL"/>
    <property type="match status" value="1"/>
</dbReference>
<feature type="transmembrane region" description="Helical" evidence="2">
    <location>
        <begin position="228"/>
        <end position="249"/>
    </location>
</feature>
<dbReference type="PaxDb" id="55529-EKX47172"/>
<keyword evidence="6" id="KW-1185">Reference proteome</keyword>
<evidence type="ECO:0000313" key="6">
    <source>
        <dbReference type="Proteomes" id="UP000011087"/>
    </source>
</evidence>